<feature type="compositionally biased region" description="Basic and acidic residues" evidence="2">
    <location>
        <begin position="259"/>
        <end position="275"/>
    </location>
</feature>
<evidence type="ECO:0000256" key="2">
    <source>
        <dbReference type="SAM" id="MobiDB-lite"/>
    </source>
</evidence>
<protein>
    <submittedName>
        <fullName evidence="4">(apollo) hypothetical protein</fullName>
    </submittedName>
</protein>
<gene>
    <name evidence="4" type="ORF">PAPOLLO_LOCUS8262</name>
</gene>
<name>A0A8S3WN47_PARAO</name>
<dbReference type="EMBL" id="CAJQZP010000585">
    <property type="protein sequence ID" value="CAG4970274.1"/>
    <property type="molecule type" value="Genomic_DNA"/>
</dbReference>
<evidence type="ECO:0000256" key="3">
    <source>
        <dbReference type="SAM" id="SignalP"/>
    </source>
</evidence>
<evidence type="ECO:0000313" key="5">
    <source>
        <dbReference type="Proteomes" id="UP000691718"/>
    </source>
</evidence>
<dbReference type="Pfam" id="PF03098">
    <property type="entry name" value="An_peroxidase"/>
    <property type="match status" value="1"/>
</dbReference>
<dbReference type="InterPro" id="IPR019791">
    <property type="entry name" value="Haem_peroxidase_animal"/>
</dbReference>
<sequence>MFWWIFCFTLTMLAHDVHSETKSNLSSLKTRFEPLIDFIKCIKISESPTIPTITPHELESKNDSITKKLSCGSTPTTCKKDIYRSFDGTCNNLENPSWGAAKEPFAELVNNNYADGVHQFPETSENEQLPNPRAISLLVFPSENIIDKKWNLNTMQWGQIIAHDMSFAGRTTFINNNPVTCCDSEGQLTSDSEKNPFCAPILIPENDAVNKEDGRECMEFVRTVSTKDIDCTSSKSPSFPINEVTSYLDLSLTYGSSKKQADSLREGRGGPLKSE</sequence>
<dbReference type="PANTHER" id="PTHR11475">
    <property type="entry name" value="OXIDASE/PEROXIDASE"/>
    <property type="match status" value="1"/>
</dbReference>
<feature type="region of interest" description="Disordered" evidence="2">
    <location>
        <begin position="256"/>
        <end position="275"/>
    </location>
</feature>
<keyword evidence="5" id="KW-1185">Reference proteome</keyword>
<proteinExistence type="predicted"/>
<dbReference type="PROSITE" id="PS50292">
    <property type="entry name" value="PEROXIDASE_3"/>
    <property type="match status" value="1"/>
</dbReference>
<reference evidence="4" key="1">
    <citation type="submission" date="2021-04" db="EMBL/GenBank/DDBJ databases">
        <authorList>
            <person name="Tunstrom K."/>
        </authorList>
    </citation>
    <scope>NUCLEOTIDE SEQUENCE</scope>
</reference>
<evidence type="ECO:0000313" key="4">
    <source>
        <dbReference type="EMBL" id="CAG4970274.1"/>
    </source>
</evidence>
<keyword evidence="1" id="KW-0560">Oxidoreductase</keyword>
<feature type="signal peptide" evidence="3">
    <location>
        <begin position="1"/>
        <end position="19"/>
    </location>
</feature>
<dbReference type="OrthoDB" id="823504at2759"/>
<dbReference type="AlphaFoldDB" id="A0A8S3WN47"/>
<keyword evidence="3" id="KW-0732">Signal</keyword>
<dbReference type="Proteomes" id="UP000691718">
    <property type="component" value="Unassembled WGS sequence"/>
</dbReference>
<feature type="chain" id="PRO_5035740863" evidence="3">
    <location>
        <begin position="20"/>
        <end position="275"/>
    </location>
</feature>
<comment type="caution">
    <text evidence="4">The sequence shown here is derived from an EMBL/GenBank/DDBJ whole genome shotgun (WGS) entry which is preliminary data.</text>
</comment>
<evidence type="ECO:0000256" key="1">
    <source>
        <dbReference type="ARBA" id="ARBA00022559"/>
    </source>
</evidence>
<keyword evidence="1" id="KW-0575">Peroxidase</keyword>
<dbReference type="GO" id="GO:0004601">
    <property type="term" value="F:peroxidase activity"/>
    <property type="evidence" value="ECO:0007669"/>
    <property type="project" value="UniProtKB-KW"/>
</dbReference>
<organism evidence="4 5">
    <name type="scientific">Parnassius apollo</name>
    <name type="common">Apollo butterfly</name>
    <name type="synonym">Papilio apollo</name>
    <dbReference type="NCBI Taxonomy" id="110799"/>
    <lineage>
        <taxon>Eukaryota</taxon>
        <taxon>Metazoa</taxon>
        <taxon>Ecdysozoa</taxon>
        <taxon>Arthropoda</taxon>
        <taxon>Hexapoda</taxon>
        <taxon>Insecta</taxon>
        <taxon>Pterygota</taxon>
        <taxon>Neoptera</taxon>
        <taxon>Endopterygota</taxon>
        <taxon>Lepidoptera</taxon>
        <taxon>Glossata</taxon>
        <taxon>Ditrysia</taxon>
        <taxon>Papilionoidea</taxon>
        <taxon>Papilionidae</taxon>
        <taxon>Parnassiinae</taxon>
        <taxon>Parnassini</taxon>
        <taxon>Parnassius</taxon>
        <taxon>Parnassius</taxon>
    </lineage>
</organism>
<accession>A0A8S3WN47</accession>
<dbReference type="PANTHER" id="PTHR11475:SF86">
    <property type="entry name" value="PEROXIDASE"/>
    <property type="match status" value="1"/>
</dbReference>